<organism evidence="1 2">
    <name type="scientific">Parelaphostrongylus tenuis</name>
    <name type="common">Meningeal worm</name>
    <dbReference type="NCBI Taxonomy" id="148309"/>
    <lineage>
        <taxon>Eukaryota</taxon>
        <taxon>Metazoa</taxon>
        <taxon>Ecdysozoa</taxon>
        <taxon>Nematoda</taxon>
        <taxon>Chromadorea</taxon>
        <taxon>Rhabditida</taxon>
        <taxon>Rhabditina</taxon>
        <taxon>Rhabditomorpha</taxon>
        <taxon>Strongyloidea</taxon>
        <taxon>Metastrongylidae</taxon>
        <taxon>Parelaphostrongylus</taxon>
    </lineage>
</organism>
<evidence type="ECO:0000313" key="2">
    <source>
        <dbReference type="Proteomes" id="UP001196413"/>
    </source>
</evidence>
<dbReference type="AlphaFoldDB" id="A0AAD5QLZ0"/>
<accession>A0AAD5QLZ0</accession>
<keyword evidence="2" id="KW-1185">Reference proteome</keyword>
<dbReference type="Proteomes" id="UP001196413">
    <property type="component" value="Unassembled WGS sequence"/>
</dbReference>
<protein>
    <submittedName>
        <fullName evidence="1">Uncharacterized protein</fullName>
    </submittedName>
</protein>
<comment type="caution">
    <text evidence="1">The sequence shown here is derived from an EMBL/GenBank/DDBJ whole genome shotgun (WGS) entry which is preliminary data.</text>
</comment>
<reference evidence="1" key="1">
    <citation type="submission" date="2021-06" db="EMBL/GenBank/DDBJ databases">
        <title>Parelaphostrongylus tenuis whole genome reference sequence.</title>
        <authorList>
            <person name="Garwood T.J."/>
            <person name="Larsen P.A."/>
            <person name="Fountain-Jones N.M."/>
            <person name="Garbe J.R."/>
            <person name="Macchietto M.G."/>
            <person name="Kania S.A."/>
            <person name="Gerhold R.W."/>
            <person name="Richards J.E."/>
            <person name="Wolf T.M."/>
        </authorList>
    </citation>
    <scope>NUCLEOTIDE SEQUENCE</scope>
    <source>
        <strain evidence="1">MNPRO001-30</strain>
        <tissue evidence="1">Meninges</tissue>
    </source>
</reference>
<dbReference type="EMBL" id="JAHQIW010002051">
    <property type="protein sequence ID" value="KAJ1354384.1"/>
    <property type="molecule type" value="Genomic_DNA"/>
</dbReference>
<evidence type="ECO:0000313" key="1">
    <source>
        <dbReference type="EMBL" id="KAJ1354384.1"/>
    </source>
</evidence>
<sequence>MTWKPTPSACQQRASMRRLVTDQMTPCTVIYLSKLKAVRIIIQEMKYKKHVNVTNCDLFAEQTNLCGVQMDVVWE</sequence>
<name>A0AAD5QLZ0_PARTN</name>
<proteinExistence type="predicted"/>
<gene>
    <name evidence="1" type="ORF">KIN20_011305</name>
</gene>